<comment type="subcellular location">
    <subcellularLocation>
        <location evidence="1">Cell envelope</location>
    </subcellularLocation>
</comment>
<dbReference type="PANTHER" id="PTHR30158:SF10">
    <property type="entry name" value="CATION EFFLUX PUMP"/>
    <property type="match status" value="1"/>
</dbReference>
<dbReference type="GO" id="GO:0022857">
    <property type="term" value="F:transmembrane transporter activity"/>
    <property type="evidence" value="ECO:0007669"/>
    <property type="project" value="InterPro"/>
</dbReference>
<dbReference type="GO" id="GO:0030313">
    <property type="term" value="C:cell envelope"/>
    <property type="evidence" value="ECO:0007669"/>
    <property type="project" value="UniProtKB-SubCell"/>
</dbReference>
<dbReference type="InterPro" id="IPR058625">
    <property type="entry name" value="MdtA-like_BSH"/>
</dbReference>
<dbReference type="InterPro" id="IPR058624">
    <property type="entry name" value="MdtA-like_HH"/>
</dbReference>
<keyword evidence="12" id="KW-1185">Reference proteome</keyword>
<dbReference type="EMBL" id="MDUX01000017">
    <property type="protein sequence ID" value="KAF7599605.1"/>
    <property type="molecule type" value="Genomic_DNA"/>
</dbReference>
<dbReference type="GO" id="GO:0005886">
    <property type="term" value="C:plasma membrane"/>
    <property type="evidence" value="ECO:0007669"/>
    <property type="project" value="TreeGrafter"/>
</dbReference>
<evidence type="ECO:0000256" key="3">
    <source>
        <dbReference type="SAM" id="Coils"/>
    </source>
</evidence>
<evidence type="ECO:0000256" key="4">
    <source>
        <dbReference type="SAM" id="SignalP"/>
    </source>
</evidence>
<comment type="caution">
    <text evidence="10">The sequence shown here is derived from an EMBL/GenBank/DDBJ whole genome shotgun (WGS) entry which is preliminary data.</text>
</comment>
<dbReference type="OrthoDB" id="9783047at2"/>
<evidence type="ECO:0000259" key="6">
    <source>
        <dbReference type="Pfam" id="PF25917"/>
    </source>
</evidence>
<protein>
    <submittedName>
        <fullName evidence="9">Efflux RND transporter periplasmic adaptor subunit</fullName>
    </submittedName>
    <submittedName>
        <fullName evidence="10">Efflux transporter periplasmic adaptor subunit</fullName>
    </submittedName>
</protein>
<name>A0A272EVX4_9RHOO</name>
<evidence type="ECO:0000256" key="2">
    <source>
        <dbReference type="ARBA" id="ARBA00009477"/>
    </source>
</evidence>
<evidence type="ECO:0000259" key="5">
    <source>
        <dbReference type="Pfam" id="PF25876"/>
    </source>
</evidence>
<feature type="domain" description="Multidrug resistance protein MdtA-like beta-barrel" evidence="7">
    <location>
        <begin position="216"/>
        <end position="294"/>
    </location>
</feature>
<dbReference type="EMBL" id="NMRN01000008">
    <property type="protein sequence ID" value="PAS94252.1"/>
    <property type="molecule type" value="Genomic_DNA"/>
</dbReference>
<reference evidence="9 12" key="1">
    <citation type="submission" date="2016-08" db="EMBL/GenBank/DDBJ databases">
        <title>Candidatus Dactylopiibacterium carminicum genome sequence.</title>
        <authorList>
            <person name="Ramirez-Puebla S.T."/>
            <person name="Ormeno-Orrillo E."/>
            <person name="Vera-Ponce De Leon A."/>
            <person name="Luis L."/>
            <person name="Sanchez-Flores A."/>
            <person name="Monica R."/>
            <person name="Martinez-Romero E."/>
        </authorList>
    </citation>
    <scope>NUCLEOTIDE SEQUENCE [LARGE SCALE GENOMIC DNA]</scope>
    <source>
        <strain evidence="9">END1</strain>
    </source>
</reference>
<feature type="domain" description="Multidrug resistance protein MdtA-like alpha-helical hairpin" evidence="5">
    <location>
        <begin position="109"/>
        <end position="178"/>
    </location>
</feature>
<dbReference type="FunFam" id="2.40.420.20:FF:000001">
    <property type="entry name" value="Efflux RND transporter periplasmic adaptor subunit"/>
    <property type="match status" value="1"/>
</dbReference>
<evidence type="ECO:0000256" key="1">
    <source>
        <dbReference type="ARBA" id="ARBA00004196"/>
    </source>
</evidence>
<dbReference type="Pfam" id="PF25876">
    <property type="entry name" value="HH_MFP_RND"/>
    <property type="match status" value="1"/>
</dbReference>
<evidence type="ECO:0000259" key="8">
    <source>
        <dbReference type="Pfam" id="PF25967"/>
    </source>
</evidence>
<accession>A0A272EVX4</accession>
<dbReference type="Gene3D" id="2.40.50.100">
    <property type="match status" value="1"/>
</dbReference>
<evidence type="ECO:0000259" key="7">
    <source>
        <dbReference type="Pfam" id="PF25944"/>
    </source>
</evidence>
<gene>
    <name evidence="9" type="ORF">BGI27_06995</name>
    <name evidence="10" type="ORF">CGU29_04360</name>
</gene>
<comment type="similarity">
    <text evidence="2">Belongs to the membrane fusion protein (MFP) (TC 8.A.1) family.</text>
</comment>
<proteinExistence type="inferred from homology"/>
<dbReference type="PANTHER" id="PTHR30158">
    <property type="entry name" value="ACRA/E-RELATED COMPONENT OF DRUG EFFLUX TRANSPORTER"/>
    <property type="match status" value="1"/>
</dbReference>
<dbReference type="Gene3D" id="1.10.287.470">
    <property type="entry name" value="Helix hairpin bin"/>
    <property type="match status" value="1"/>
</dbReference>
<feature type="chain" id="PRO_5012967405" evidence="4">
    <location>
        <begin position="25"/>
        <end position="384"/>
    </location>
</feature>
<dbReference type="RefSeq" id="WP_095524187.1">
    <property type="nucleotide sequence ID" value="NZ_MDUX01000017.1"/>
</dbReference>
<evidence type="ECO:0000313" key="11">
    <source>
        <dbReference type="Proteomes" id="UP000216107"/>
    </source>
</evidence>
<dbReference type="InterPro" id="IPR006143">
    <property type="entry name" value="RND_pump_MFP"/>
</dbReference>
<keyword evidence="4" id="KW-0732">Signal</keyword>
<keyword evidence="3" id="KW-0175">Coiled coil</keyword>
<dbReference type="NCBIfam" id="TIGR01730">
    <property type="entry name" value="RND_mfp"/>
    <property type="match status" value="1"/>
</dbReference>
<evidence type="ECO:0000313" key="10">
    <source>
        <dbReference type="EMBL" id="PAS94252.1"/>
    </source>
</evidence>
<dbReference type="Gene3D" id="2.40.30.170">
    <property type="match status" value="1"/>
</dbReference>
<sequence length="384" mass="41051">MSRKSNRRLIAAAVAGLLSLGGLAVYRAQASSEAPATAPAAPTVDVAEVAQRDVTDWKQYSGHLEAVEQVEIRPQVSGILTAVHFRDGSLVRKGEPLFTIDPRPFAAEVARAEAQLAGAEARAAYSTDELARSERLFAEHAIARRDLDEKRNAAREARASMQAAQAALKSASLNLEYTRIDAPITGRVSRAEITVGNLVTPGNAQPLTTVVVAERIYAAFDVDEQSYLQVVRTARDKTLPIHLGLADANGYPLAARLSSVDNRLDNTSGTIRLRAVLDNPDGRLVPGLYVRVRLGTPTQRAALLIDESAVGTDQARRFVLVVDAEGKAAYREVHLGGLQDGLRVVENGLVAGERIVVNGLQKVRPGDAVTPNPVPMSPTISGRG</sequence>
<evidence type="ECO:0000313" key="9">
    <source>
        <dbReference type="EMBL" id="KAF7599605.1"/>
    </source>
</evidence>
<dbReference type="GO" id="GO:0046677">
    <property type="term" value="P:response to antibiotic"/>
    <property type="evidence" value="ECO:0007669"/>
    <property type="project" value="TreeGrafter"/>
</dbReference>
<dbReference type="Pfam" id="PF25967">
    <property type="entry name" value="RND-MFP_C"/>
    <property type="match status" value="1"/>
</dbReference>
<feature type="domain" description="Multidrug resistance protein MdtA-like barrel-sandwich hybrid" evidence="6">
    <location>
        <begin position="68"/>
        <end position="210"/>
    </location>
</feature>
<feature type="domain" description="Multidrug resistance protein MdtA-like C-terminal permuted SH3" evidence="8">
    <location>
        <begin position="302"/>
        <end position="362"/>
    </location>
</feature>
<dbReference type="AlphaFoldDB" id="A0A272EVX4"/>
<dbReference type="Pfam" id="PF25917">
    <property type="entry name" value="BSH_RND"/>
    <property type="match status" value="1"/>
</dbReference>
<dbReference type="Proteomes" id="UP000216107">
    <property type="component" value="Unassembled WGS sequence"/>
</dbReference>
<feature type="coiled-coil region" evidence="3">
    <location>
        <begin position="144"/>
        <end position="174"/>
    </location>
</feature>
<dbReference type="Pfam" id="PF25944">
    <property type="entry name" value="Beta-barrel_RND"/>
    <property type="match status" value="1"/>
</dbReference>
<dbReference type="Proteomes" id="UP000623509">
    <property type="component" value="Unassembled WGS sequence"/>
</dbReference>
<feature type="signal peptide" evidence="4">
    <location>
        <begin position="1"/>
        <end position="24"/>
    </location>
</feature>
<dbReference type="InterPro" id="IPR058626">
    <property type="entry name" value="MdtA-like_b-barrel"/>
</dbReference>
<dbReference type="SUPFAM" id="SSF111369">
    <property type="entry name" value="HlyD-like secretion proteins"/>
    <property type="match status" value="1"/>
</dbReference>
<evidence type="ECO:0000313" key="12">
    <source>
        <dbReference type="Proteomes" id="UP000623509"/>
    </source>
</evidence>
<organism evidence="10 11">
    <name type="scientific">Candidatus Dactylopiibacterium carminicum</name>
    <dbReference type="NCBI Taxonomy" id="857335"/>
    <lineage>
        <taxon>Bacteria</taxon>
        <taxon>Pseudomonadati</taxon>
        <taxon>Pseudomonadota</taxon>
        <taxon>Betaproteobacteria</taxon>
        <taxon>Rhodocyclales</taxon>
        <taxon>Rhodocyclaceae</taxon>
        <taxon>Candidatus Dactylopiibacterium</taxon>
    </lineage>
</organism>
<reference evidence="10 11" key="2">
    <citation type="submission" date="2017-07" db="EMBL/GenBank/DDBJ databases">
        <title>Candidatus Dactylopiibacterium carminicum, a nitrogen-fixing symbiont of the cochineal insect Dactylopius coccus and Dactylopius opuntiae (Hemiptera: Coccoidea: Dactylopiidae).</title>
        <authorList>
            <person name="Vera A."/>
        </authorList>
    </citation>
    <scope>NUCLEOTIDE SEQUENCE [LARGE SCALE GENOMIC DNA]</scope>
    <source>
        <strain evidence="10 11">NFDCM</strain>
    </source>
</reference>
<dbReference type="InterPro" id="IPR058627">
    <property type="entry name" value="MdtA-like_C"/>
</dbReference>
<dbReference type="Gene3D" id="2.40.420.20">
    <property type="match status" value="1"/>
</dbReference>